<feature type="transmembrane region" description="Helical" evidence="6">
    <location>
        <begin position="7"/>
        <end position="27"/>
    </location>
</feature>
<comment type="similarity">
    <text evidence="2">Belongs to the EamA transporter family.</text>
</comment>
<feature type="transmembrane region" description="Helical" evidence="6">
    <location>
        <begin position="33"/>
        <end position="52"/>
    </location>
</feature>
<dbReference type="RefSeq" id="WP_166174693.1">
    <property type="nucleotide sequence ID" value="NZ_CP045119.1"/>
</dbReference>
<keyword evidence="4 6" id="KW-1133">Transmembrane helix</keyword>
<dbReference type="PANTHER" id="PTHR32322:SF9">
    <property type="entry name" value="AMINO-ACID METABOLITE EFFLUX PUMP-RELATED"/>
    <property type="match status" value="1"/>
</dbReference>
<sequence length="295" mass="30081">MSFKDFAALISLGALWGASFLFIRVAVPALGPFVLVGLRVGLAALTLALFAVATRRALKLRGLWAPLLFVGFANTAVPFSLISASELHLTASLAAILNSTTVLFTALVAALWLGESLTPKKILGVLLGIFGVAVLVGWDPLPLSPIVLLSVAAVLGASLCYGVGAVFTKRAFVGVPPLTLAVGQQTAAAGIMIPISFTDLPNEAPSVSAALCVLALAVLSTAVAYLLFFHLIASAGPTATSTVTLIVPVFGLIFGVLFLGEPVGFGTLAGLAVILFSVVLITGIGLGRAEKAPAH</sequence>
<keyword evidence="3 6" id="KW-0812">Transmembrane</keyword>
<gene>
    <name evidence="8" type="ORF">GBA63_06835</name>
</gene>
<dbReference type="KEGG" id="rub:GBA63_06835"/>
<dbReference type="InterPro" id="IPR050638">
    <property type="entry name" value="AA-Vitamin_Transporters"/>
</dbReference>
<keyword evidence="9" id="KW-1185">Reference proteome</keyword>
<evidence type="ECO:0000256" key="1">
    <source>
        <dbReference type="ARBA" id="ARBA00004141"/>
    </source>
</evidence>
<evidence type="ECO:0000256" key="4">
    <source>
        <dbReference type="ARBA" id="ARBA00022989"/>
    </source>
</evidence>
<dbReference type="GO" id="GO:0016020">
    <property type="term" value="C:membrane"/>
    <property type="evidence" value="ECO:0007669"/>
    <property type="project" value="UniProtKB-SubCell"/>
</dbReference>
<feature type="transmembrane region" description="Helical" evidence="6">
    <location>
        <begin position="91"/>
        <end position="113"/>
    </location>
</feature>
<reference evidence="8 9" key="1">
    <citation type="submission" date="2019-10" db="EMBL/GenBank/DDBJ databases">
        <title>Rubrobacter sp nov SCSIO 52090 isolated from a deep-sea sediment in the South China Sea.</title>
        <authorList>
            <person name="Chen R.W."/>
        </authorList>
    </citation>
    <scope>NUCLEOTIDE SEQUENCE [LARGE SCALE GENOMIC DNA]</scope>
    <source>
        <strain evidence="8 9">SCSIO 52909</strain>
    </source>
</reference>
<name>A0A6G8Q7E1_9ACTN</name>
<dbReference type="EMBL" id="CP045119">
    <property type="protein sequence ID" value="QIN82395.1"/>
    <property type="molecule type" value="Genomic_DNA"/>
</dbReference>
<dbReference type="AlphaFoldDB" id="A0A6G8Q7E1"/>
<dbReference type="InterPro" id="IPR037185">
    <property type="entry name" value="EmrE-like"/>
</dbReference>
<feature type="transmembrane region" description="Helical" evidence="6">
    <location>
        <begin position="175"/>
        <end position="195"/>
    </location>
</feature>
<evidence type="ECO:0000313" key="8">
    <source>
        <dbReference type="EMBL" id="QIN82395.1"/>
    </source>
</evidence>
<dbReference type="SUPFAM" id="SSF103481">
    <property type="entry name" value="Multidrug resistance efflux transporter EmrE"/>
    <property type="match status" value="2"/>
</dbReference>
<evidence type="ECO:0000259" key="7">
    <source>
        <dbReference type="Pfam" id="PF00892"/>
    </source>
</evidence>
<feature type="transmembrane region" description="Helical" evidence="6">
    <location>
        <begin position="240"/>
        <end position="259"/>
    </location>
</feature>
<dbReference type="PANTHER" id="PTHR32322">
    <property type="entry name" value="INNER MEMBRANE TRANSPORTER"/>
    <property type="match status" value="1"/>
</dbReference>
<evidence type="ECO:0000256" key="6">
    <source>
        <dbReference type="SAM" id="Phobius"/>
    </source>
</evidence>
<feature type="transmembrane region" description="Helical" evidence="6">
    <location>
        <begin position="265"/>
        <end position="286"/>
    </location>
</feature>
<feature type="transmembrane region" description="Helical" evidence="6">
    <location>
        <begin position="64"/>
        <end position="85"/>
    </location>
</feature>
<dbReference type="InterPro" id="IPR000620">
    <property type="entry name" value="EamA_dom"/>
</dbReference>
<feature type="domain" description="EamA" evidence="7">
    <location>
        <begin position="151"/>
        <end position="282"/>
    </location>
</feature>
<proteinExistence type="inferred from homology"/>
<feature type="transmembrane region" description="Helical" evidence="6">
    <location>
        <begin position="122"/>
        <end position="141"/>
    </location>
</feature>
<protein>
    <submittedName>
        <fullName evidence="8">EamA family transporter</fullName>
    </submittedName>
</protein>
<dbReference type="Proteomes" id="UP000501452">
    <property type="component" value="Chromosome"/>
</dbReference>
<comment type="subcellular location">
    <subcellularLocation>
        <location evidence="1">Membrane</location>
        <topology evidence="1">Multi-pass membrane protein</topology>
    </subcellularLocation>
</comment>
<organism evidence="8 9">
    <name type="scientific">Rubrobacter tropicus</name>
    <dbReference type="NCBI Taxonomy" id="2653851"/>
    <lineage>
        <taxon>Bacteria</taxon>
        <taxon>Bacillati</taxon>
        <taxon>Actinomycetota</taxon>
        <taxon>Rubrobacteria</taxon>
        <taxon>Rubrobacterales</taxon>
        <taxon>Rubrobacteraceae</taxon>
        <taxon>Rubrobacter</taxon>
    </lineage>
</organism>
<evidence type="ECO:0000256" key="3">
    <source>
        <dbReference type="ARBA" id="ARBA00022692"/>
    </source>
</evidence>
<dbReference type="Pfam" id="PF00892">
    <property type="entry name" value="EamA"/>
    <property type="match status" value="2"/>
</dbReference>
<keyword evidence="5 6" id="KW-0472">Membrane</keyword>
<dbReference type="Gene3D" id="1.10.3730.20">
    <property type="match status" value="1"/>
</dbReference>
<evidence type="ECO:0000256" key="5">
    <source>
        <dbReference type="ARBA" id="ARBA00023136"/>
    </source>
</evidence>
<evidence type="ECO:0000256" key="2">
    <source>
        <dbReference type="ARBA" id="ARBA00007362"/>
    </source>
</evidence>
<feature type="transmembrane region" description="Helical" evidence="6">
    <location>
        <begin position="207"/>
        <end position="228"/>
    </location>
</feature>
<accession>A0A6G8Q7E1</accession>
<feature type="transmembrane region" description="Helical" evidence="6">
    <location>
        <begin position="147"/>
        <end position="168"/>
    </location>
</feature>
<evidence type="ECO:0000313" key="9">
    <source>
        <dbReference type="Proteomes" id="UP000501452"/>
    </source>
</evidence>
<feature type="domain" description="EamA" evidence="7">
    <location>
        <begin position="9"/>
        <end position="136"/>
    </location>
</feature>